<evidence type="ECO:0000313" key="3">
    <source>
        <dbReference type="Proteomes" id="UP000887013"/>
    </source>
</evidence>
<accession>A0A8X6NXY0</accession>
<keyword evidence="3" id="KW-1185">Reference proteome</keyword>
<dbReference type="AlphaFoldDB" id="A0A8X6NXY0"/>
<dbReference type="Proteomes" id="UP000887013">
    <property type="component" value="Unassembled WGS sequence"/>
</dbReference>
<name>A0A8X6NXY0_NEPPI</name>
<comment type="caution">
    <text evidence="2">The sequence shown here is derived from an EMBL/GenBank/DDBJ whole genome shotgun (WGS) entry which is preliminary data.</text>
</comment>
<evidence type="ECO:0000256" key="1">
    <source>
        <dbReference type="SAM" id="MobiDB-lite"/>
    </source>
</evidence>
<dbReference type="EMBL" id="BMAW01109989">
    <property type="protein sequence ID" value="GFT41066.1"/>
    <property type="molecule type" value="Genomic_DNA"/>
</dbReference>
<evidence type="ECO:0000313" key="2">
    <source>
        <dbReference type="EMBL" id="GFT41066.1"/>
    </source>
</evidence>
<reference evidence="2" key="1">
    <citation type="submission" date="2020-08" db="EMBL/GenBank/DDBJ databases">
        <title>Multicomponent nature underlies the extraordinary mechanical properties of spider dragline silk.</title>
        <authorList>
            <person name="Kono N."/>
            <person name="Nakamura H."/>
            <person name="Mori M."/>
            <person name="Yoshida Y."/>
            <person name="Ohtoshi R."/>
            <person name="Malay A.D."/>
            <person name="Moran D.A.P."/>
            <person name="Tomita M."/>
            <person name="Numata K."/>
            <person name="Arakawa K."/>
        </authorList>
    </citation>
    <scope>NUCLEOTIDE SEQUENCE</scope>
</reference>
<feature type="compositionally biased region" description="Basic and acidic residues" evidence="1">
    <location>
        <begin position="9"/>
        <end position="29"/>
    </location>
</feature>
<gene>
    <name evidence="2" type="ORF">NPIL_525651</name>
</gene>
<feature type="non-terminal residue" evidence="2">
    <location>
        <position position="29"/>
    </location>
</feature>
<feature type="region of interest" description="Disordered" evidence="1">
    <location>
        <begin position="1"/>
        <end position="29"/>
    </location>
</feature>
<protein>
    <submittedName>
        <fullName evidence="2">Uncharacterized protein</fullName>
    </submittedName>
</protein>
<sequence>MASKPNLKVRGDRGGPDESVRASRDRIGR</sequence>
<organism evidence="2 3">
    <name type="scientific">Nephila pilipes</name>
    <name type="common">Giant wood spider</name>
    <name type="synonym">Nephila maculata</name>
    <dbReference type="NCBI Taxonomy" id="299642"/>
    <lineage>
        <taxon>Eukaryota</taxon>
        <taxon>Metazoa</taxon>
        <taxon>Ecdysozoa</taxon>
        <taxon>Arthropoda</taxon>
        <taxon>Chelicerata</taxon>
        <taxon>Arachnida</taxon>
        <taxon>Araneae</taxon>
        <taxon>Araneomorphae</taxon>
        <taxon>Entelegynae</taxon>
        <taxon>Araneoidea</taxon>
        <taxon>Nephilidae</taxon>
        <taxon>Nephila</taxon>
    </lineage>
</organism>
<proteinExistence type="predicted"/>